<evidence type="ECO:0008006" key="4">
    <source>
        <dbReference type="Google" id="ProtNLM"/>
    </source>
</evidence>
<evidence type="ECO:0000256" key="1">
    <source>
        <dbReference type="SAM" id="SignalP"/>
    </source>
</evidence>
<comment type="caution">
    <text evidence="2">The sequence shown here is derived from an EMBL/GenBank/DDBJ whole genome shotgun (WGS) entry which is preliminary data.</text>
</comment>
<dbReference type="EMBL" id="MHJN01000023">
    <property type="protein sequence ID" value="OGY68421.1"/>
    <property type="molecule type" value="Genomic_DNA"/>
</dbReference>
<organism evidence="2 3">
    <name type="scientific">Candidatus Harrisonbacteria bacterium RIFOXYA1_FULL_48_8</name>
    <dbReference type="NCBI Taxonomy" id="1798411"/>
    <lineage>
        <taxon>Bacteria</taxon>
        <taxon>Candidatus Harrisoniibacteriota</taxon>
    </lineage>
</organism>
<dbReference type="AlphaFoldDB" id="A0A1G1ZVA0"/>
<reference evidence="2 3" key="1">
    <citation type="journal article" date="2016" name="Nat. Commun.">
        <title>Thousands of microbial genomes shed light on interconnected biogeochemical processes in an aquifer system.</title>
        <authorList>
            <person name="Anantharaman K."/>
            <person name="Brown C.T."/>
            <person name="Hug L.A."/>
            <person name="Sharon I."/>
            <person name="Castelle C.J."/>
            <person name="Probst A.J."/>
            <person name="Thomas B.C."/>
            <person name="Singh A."/>
            <person name="Wilkins M.J."/>
            <person name="Karaoz U."/>
            <person name="Brodie E.L."/>
            <person name="Williams K.H."/>
            <person name="Hubbard S.S."/>
            <person name="Banfield J.F."/>
        </authorList>
    </citation>
    <scope>NUCLEOTIDE SEQUENCE [LARGE SCALE GENOMIC DNA]</scope>
</reference>
<feature type="chain" id="PRO_5009581885" description="DUF5667 domain-containing protein" evidence="1">
    <location>
        <begin position="24"/>
        <end position="236"/>
    </location>
</feature>
<evidence type="ECO:0000313" key="3">
    <source>
        <dbReference type="Proteomes" id="UP000176626"/>
    </source>
</evidence>
<proteinExistence type="predicted"/>
<sequence>MLKIIGALLVFVSLFAISPRVSAQSEALKSALKEVSASVNNESGDKALKKVINFLSLQIDDLTKSLNAIKSISAEQEAIRQDFLDFLNESAKYLDGLVVGSGSDIKALANEINNWRENAYNQRVNKITEFLMVLQTKSLLKTADTRLVKIGSDLARLRDLKILKDDKAQFLFNESNILLVAAGDLTNQAELQLSTTTIIMDERKPGVRDLVFKALTKIQQAYKRFIEISGIILPRP</sequence>
<dbReference type="Proteomes" id="UP000176626">
    <property type="component" value="Unassembled WGS sequence"/>
</dbReference>
<protein>
    <recommendedName>
        <fullName evidence="4">DUF5667 domain-containing protein</fullName>
    </recommendedName>
</protein>
<name>A0A1G1ZVA0_9BACT</name>
<gene>
    <name evidence="2" type="ORF">A2214_00720</name>
</gene>
<accession>A0A1G1ZVA0</accession>
<feature type="signal peptide" evidence="1">
    <location>
        <begin position="1"/>
        <end position="23"/>
    </location>
</feature>
<keyword evidence="1" id="KW-0732">Signal</keyword>
<evidence type="ECO:0000313" key="2">
    <source>
        <dbReference type="EMBL" id="OGY68421.1"/>
    </source>
</evidence>